<reference evidence="1" key="1">
    <citation type="journal article" date="2014" name="Int. J. Syst. Evol. Microbiol.">
        <title>Complete genome sequence of Corynebacterium casei LMG S-19264T (=DSM 44701T), isolated from a smear-ripened cheese.</title>
        <authorList>
            <consortium name="US DOE Joint Genome Institute (JGI-PGF)"/>
            <person name="Walter F."/>
            <person name="Albersmeier A."/>
            <person name="Kalinowski J."/>
            <person name="Ruckert C."/>
        </authorList>
    </citation>
    <scope>NUCLEOTIDE SEQUENCE</scope>
    <source>
        <strain evidence="1">CGMCC 1.15178</strain>
    </source>
</reference>
<dbReference type="RefSeq" id="WP_188993244.1">
    <property type="nucleotide sequence ID" value="NZ_BMHP01000002.1"/>
</dbReference>
<reference evidence="1" key="2">
    <citation type="submission" date="2020-09" db="EMBL/GenBank/DDBJ databases">
        <authorList>
            <person name="Sun Q."/>
            <person name="Zhou Y."/>
        </authorList>
    </citation>
    <scope>NUCLEOTIDE SEQUENCE</scope>
    <source>
        <strain evidence="1">CGMCC 1.15178</strain>
    </source>
</reference>
<organism evidence="1 2">
    <name type="scientific">Paenibacillus nasutitermitis</name>
    <dbReference type="NCBI Taxonomy" id="1652958"/>
    <lineage>
        <taxon>Bacteria</taxon>
        <taxon>Bacillati</taxon>
        <taxon>Bacillota</taxon>
        <taxon>Bacilli</taxon>
        <taxon>Bacillales</taxon>
        <taxon>Paenibacillaceae</taxon>
        <taxon>Paenibacillus</taxon>
    </lineage>
</organism>
<dbReference type="SUPFAM" id="SSF160755">
    <property type="entry name" value="YugN-like"/>
    <property type="match status" value="1"/>
</dbReference>
<dbReference type="InterPro" id="IPR014967">
    <property type="entry name" value="Uncharacterised_YugN-like"/>
</dbReference>
<name>A0A916Z3Q0_9BACL</name>
<dbReference type="EMBL" id="BMHP01000002">
    <property type="protein sequence ID" value="GGD74674.1"/>
    <property type="molecule type" value="Genomic_DNA"/>
</dbReference>
<keyword evidence="2" id="KW-1185">Reference proteome</keyword>
<evidence type="ECO:0008006" key="3">
    <source>
        <dbReference type="Google" id="ProtNLM"/>
    </source>
</evidence>
<dbReference type="Pfam" id="PF08868">
    <property type="entry name" value="YugN"/>
    <property type="match status" value="1"/>
</dbReference>
<gene>
    <name evidence="1" type="ORF">GCM10010911_35730</name>
</gene>
<proteinExistence type="predicted"/>
<evidence type="ECO:0000313" key="2">
    <source>
        <dbReference type="Proteomes" id="UP000612456"/>
    </source>
</evidence>
<dbReference type="Gene3D" id="3.30.310.100">
    <property type="entry name" value="YugN-like"/>
    <property type="match status" value="1"/>
</dbReference>
<dbReference type="InterPro" id="IPR036491">
    <property type="entry name" value="YugN-like_sf"/>
</dbReference>
<protein>
    <recommendedName>
        <fullName evidence="3">YugN-like family protein</fullName>
    </recommendedName>
</protein>
<evidence type="ECO:0000313" key="1">
    <source>
        <dbReference type="EMBL" id="GGD74674.1"/>
    </source>
</evidence>
<comment type="caution">
    <text evidence="1">The sequence shown here is derived from an EMBL/GenBank/DDBJ whole genome shotgun (WGS) entry which is preliminary data.</text>
</comment>
<dbReference type="AlphaFoldDB" id="A0A916Z3Q0"/>
<sequence length="142" mass="16113">MIPLSSNLESLEHEFTHMKNVLEGHEFALGGGWSYEGGSFDRFLDEAHKVWLRLPFQVITGTVDSESDDHHALIRMGRPFVLKHVYNEGLDEDTEVRVMGGLINQFQEPVDPDAEIEPRYVEKARHVLGEVEQLFAGTNPPN</sequence>
<accession>A0A916Z3Q0</accession>
<dbReference type="Proteomes" id="UP000612456">
    <property type="component" value="Unassembled WGS sequence"/>
</dbReference>